<dbReference type="PANTHER" id="PTHR38444:SF1">
    <property type="entry name" value="ENTEROBACTIN BIOSYNTHESIS PROTEIN YBDZ"/>
    <property type="match status" value="1"/>
</dbReference>
<feature type="domain" description="MbtH-like" evidence="1">
    <location>
        <begin position="5"/>
        <end position="53"/>
    </location>
</feature>
<sequence>MSTGSRLSETLYEVVVNQEGQYSTWPVFKALPQGWAKAGKQGFKAACLEFIGATWTDMRPTSLDASVRR</sequence>
<accession>A0ABW8KBH0</accession>
<organism evidence="2 3">
    <name type="scientific">Dyella koreensis</name>
    <dbReference type="NCBI Taxonomy" id="311235"/>
    <lineage>
        <taxon>Bacteria</taxon>
        <taxon>Pseudomonadati</taxon>
        <taxon>Pseudomonadota</taxon>
        <taxon>Gammaproteobacteria</taxon>
        <taxon>Lysobacterales</taxon>
        <taxon>Rhodanobacteraceae</taxon>
        <taxon>Dyella</taxon>
    </lineage>
</organism>
<dbReference type="EMBL" id="JADIKD010000012">
    <property type="protein sequence ID" value="MFK2919053.1"/>
    <property type="molecule type" value="Genomic_DNA"/>
</dbReference>
<dbReference type="RefSeq" id="WP_379983319.1">
    <property type="nucleotide sequence ID" value="NZ_JADIKD010000012.1"/>
</dbReference>
<protein>
    <submittedName>
        <fullName evidence="2">MbtH family NRPS accessory protein</fullName>
    </submittedName>
</protein>
<dbReference type="Gene3D" id="3.90.820.10">
    <property type="entry name" value="Structural Genomics, Unknown Function 30-nov-00 1gh9 Mol_id"/>
    <property type="match status" value="1"/>
</dbReference>
<proteinExistence type="predicted"/>
<name>A0ABW8KBH0_9GAMM</name>
<dbReference type="InterPro" id="IPR038020">
    <property type="entry name" value="MbtH-like_sf"/>
</dbReference>
<evidence type="ECO:0000259" key="1">
    <source>
        <dbReference type="SMART" id="SM00923"/>
    </source>
</evidence>
<evidence type="ECO:0000313" key="2">
    <source>
        <dbReference type="EMBL" id="MFK2919053.1"/>
    </source>
</evidence>
<dbReference type="SUPFAM" id="SSF160582">
    <property type="entry name" value="MbtH-like"/>
    <property type="match status" value="1"/>
</dbReference>
<evidence type="ECO:0000313" key="3">
    <source>
        <dbReference type="Proteomes" id="UP001620408"/>
    </source>
</evidence>
<keyword evidence="3" id="KW-1185">Reference proteome</keyword>
<dbReference type="InterPro" id="IPR005153">
    <property type="entry name" value="MbtH-like_dom"/>
</dbReference>
<dbReference type="Proteomes" id="UP001620408">
    <property type="component" value="Unassembled WGS sequence"/>
</dbReference>
<dbReference type="PANTHER" id="PTHR38444">
    <property type="entry name" value="ENTEROBACTIN BIOSYNTHESIS PROTEIN YBDZ"/>
    <property type="match status" value="1"/>
</dbReference>
<dbReference type="SMART" id="SM00923">
    <property type="entry name" value="MbtH"/>
    <property type="match status" value="1"/>
</dbReference>
<comment type="caution">
    <text evidence="2">The sequence shown here is derived from an EMBL/GenBank/DDBJ whole genome shotgun (WGS) entry which is preliminary data.</text>
</comment>
<dbReference type="InterPro" id="IPR037407">
    <property type="entry name" value="MLP_fam"/>
</dbReference>
<reference evidence="2 3" key="1">
    <citation type="submission" date="2020-10" db="EMBL/GenBank/DDBJ databases">
        <title>Phylogeny of dyella-like bacteria.</title>
        <authorList>
            <person name="Fu J."/>
        </authorList>
    </citation>
    <scope>NUCLEOTIDE SEQUENCE [LARGE SCALE GENOMIC DNA]</scope>
    <source>
        <strain evidence="2 3">BB4</strain>
    </source>
</reference>
<dbReference type="Pfam" id="PF03621">
    <property type="entry name" value="MbtH"/>
    <property type="match status" value="1"/>
</dbReference>
<gene>
    <name evidence="2" type="ORF">ISS97_17415</name>
</gene>